<comment type="catalytic activity">
    <reaction evidence="8">
        <text>L-seryl-[protein] + ATP = O-phospho-L-seryl-[protein] + ADP + H(+)</text>
        <dbReference type="Rhea" id="RHEA:17989"/>
        <dbReference type="Rhea" id="RHEA-COMP:9863"/>
        <dbReference type="Rhea" id="RHEA-COMP:11604"/>
        <dbReference type="ChEBI" id="CHEBI:15378"/>
        <dbReference type="ChEBI" id="CHEBI:29999"/>
        <dbReference type="ChEBI" id="CHEBI:30616"/>
        <dbReference type="ChEBI" id="CHEBI:83421"/>
        <dbReference type="ChEBI" id="CHEBI:456216"/>
        <dbReference type="EC" id="2.7.11.1"/>
    </reaction>
</comment>
<organism evidence="12 13">
    <name type="scientific">Diatrype stigma</name>
    <dbReference type="NCBI Taxonomy" id="117547"/>
    <lineage>
        <taxon>Eukaryota</taxon>
        <taxon>Fungi</taxon>
        <taxon>Dikarya</taxon>
        <taxon>Ascomycota</taxon>
        <taxon>Pezizomycotina</taxon>
        <taxon>Sordariomycetes</taxon>
        <taxon>Xylariomycetidae</taxon>
        <taxon>Xylariales</taxon>
        <taxon>Diatrypaceae</taxon>
        <taxon>Diatrype</taxon>
    </lineage>
</organism>
<dbReference type="PROSITE" id="PS50011">
    <property type="entry name" value="PROTEIN_KINASE_DOM"/>
    <property type="match status" value="1"/>
</dbReference>
<evidence type="ECO:0000256" key="5">
    <source>
        <dbReference type="ARBA" id="ARBA00022777"/>
    </source>
</evidence>
<dbReference type="InterPro" id="IPR011009">
    <property type="entry name" value="Kinase-like_dom_sf"/>
</dbReference>
<dbReference type="SUPFAM" id="SSF56112">
    <property type="entry name" value="Protein kinase-like (PK-like)"/>
    <property type="match status" value="1"/>
</dbReference>
<dbReference type="Pfam" id="PF00069">
    <property type="entry name" value="Pkinase"/>
    <property type="match status" value="2"/>
</dbReference>
<dbReference type="AlphaFoldDB" id="A0AAN9YVZ4"/>
<feature type="region of interest" description="Disordered" evidence="10">
    <location>
        <begin position="1118"/>
        <end position="1254"/>
    </location>
</feature>
<evidence type="ECO:0000256" key="3">
    <source>
        <dbReference type="ARBA" id="ARBA00022679"/>
    </source>
</evidence>
<reference evidence="12 13" key="1">
    <citation type="submission" date="2024-02" db="EMBL/GenBank/DDBJ databases">
        <title>De novo assembly and annotation of 12 fungi associated with fruit tree decline syndrome in Ontario, Canada.</title>
        <authorList>
            <person name="Sulman M."/>
            <person name="Ellouze W."/>
            <person name="Ilyukhin E."/>
        </authorList>
    </citation>
    <scope>NUCLEOTIDE SEQUENCE [LARGE SCALE GENOMIC DNA]</scope>
    <source>
        <strain evidence="12 13">M11/M66-122</strain>
    </source>
</reference>
<dbReference type="FunFam" id="1.10.510.10:FF:000614">
    <property type="entry name" value="Serine/threonine protein kinase, putative"/>
    <property type="match status" value="1"/>
</dbReference>
<evidence type="ECO:0000256" key="9">
    <source>
        <dbReference type="PROSITE-ProRule" id="PRU10141"/>
    </source>
</evidence>
<feature type="compositionally biased region" description="Low complexity" evidence="10">
    <location>
        <begin position="700"/>
        <end position="718"/>
    </location>
</feature>
<evidence type="ECO:0000256" key="8">
    <source>
        <dbReference type="ARBA" id="ARBA00048679"/>
    </source>
</evidence>
<dbReference type="GO" id="GO:0004674">
    <property type="term" value="F:protein serine/threonine kinase activity"/>
    <property type="evidence" value="ECO:0007669"/>
    <property type="project" value="UniProtKB-KW"/>
</dbReference>
<feature type="compositionally biased region" description="Low complexity" evidence="10">
    <location>
        <begin position="840"/>
        <end position="854"/>
    </location>
</feature>
<keyword evidence="6 9" id="KW-0067">ATP-binding</keyword>
<evidence type="ECO:0000256" key="1">
    <source>
        <dbReference type="ARBA" id="ARBA00012513"/>
    </source>
</evidence>
<dbReference type="Proteomes" id="UP001320420">
    <property type="component" value="Unassembled WGS sequence"/>
</dbReference>
<dbReference type="GO" id="GO:0001558">
    <property type="term" value="P:regulation of cell growth"/>
    <property type="evidence" value="ECO:0007669"/>
    <property type="project" value="UniProtKB-ARBA"/>
</dbReference>
<proteinExistence type="predicted"/>
<dbReference type="PROSITE" id="PS00107">
    <property type="entry name" value="PROTEIN_KINASE_ATP"/>
    <property type="match status" value="1"/>
</dbReference>
<dbReference type="Gene3D" id="3.30.200.20">
    <property type="entry name" value="Phosphorylase Kinase, domain 1"/>
    <property type="match status" value="1"/>
</dbReference>
<dbReference type="FunFam" id="3.30.200.20:FF:000206">
    <property type="entry name" value="Serine/threonine-protein kinase Ssp1"/>
    <property type="match status" value="1"/>
</dbReference>
<feature type="region of interest" description="Disordered" evidence="10">
    <location>
        <begin position="738"/>
        <end position="779"/>
    </location>
</feature>
<accession>A0AAN9YVZ4</accession>
<dbReference type="GO" id="GO:0007165">
    <property type="term" value="P:signal transduction"/>
    <property type="evidence" value="ECO:0007669"/>
    <property type="project" value="TreeGrafter"/>
</dbReference>
<keyword evidence="3" id="KW-0808">Transferase</keyword>
<dbReference type="PANTHER" id="PTHR43895:SF152">
    <property type="entry name" value="SERINE_THREONINE-PROTEIN KINASE TOS3"/>
    <property type="match status" value="1"/>
</dbReference>
<keyword evidence="2" id="KW-0723">Serine/threonine-protein kinase</keyword>
<feature type="compositionally biased region" description="Basic and acidic residues" evidence="10">
    <location>
        <begin position="860"/>
        <end position="889"/>
    </location>
</feature>
<feature type="domain" description="Protein kinase" evidence="11">
    <location>
        <begin position="95"/>
        <end position="628"/>
    </location>
</feature>
<feature type="compositionally biased region" description="Basic and acidic residues" evidence="10">
    <location>
        <begin position="682"/>
        <end position="696"/>
    </location>
</feature>
<feature type="compositionally biased region" description="Polar residues" evidence="10">
    <location>
        <begin position="35"/>
        <end position="54"/>
    </location>
</feature>
<keyword evidence="4 9" id="KW-0547">Nucleotide-binding</keyword>
<name>A0AAN9YVZ4_9PEZI</name>
<feature type="region of interest" description="Disordered" evidence="10">
    <location>
        <begin position="682"/>
        <end position="723"/>
    </location>
</feature>
<dbReference type="SMART" id="SM00220">
    <property type="entry name" value="S_TKc"/>
    <property type="match status" value="1"/>
</dbReference>
<feature type="compositionally biased region" description="Polar residues" evidence="10">
    <location>
        <begin position="744"/>
        <end position="757"/>
    </location>
</feature>
<evidence type="ECO:0000313" key="12">
    <source>
        <dbReference type="EMBL" id="KAK7755870.1"/>
    </source>
</evidence>
<feature type="compositionally biased region" description="Low complexity" evidence="10">
    <location>
        <begin position="1181"/>
        <end position="1191"/>
    </location>
</feature>
<dbReference type="EMBL" id="JAKJXP020000010">
    <property type="protein sequence ID" value="KAK7755870.1"/>
    <property type="molecule type" value="Genomic_DNA"/>
</dbReference>
<feature type="region of interest" description="Disordered" evidence="10">
    <location>
        <begin position="791"/>
        <end position="821"/>
    </location>
</feature>
<evidence type="ECO:0000256" key="4">
    <source>
        <dbReference type="ARBA" id="ARBA00022741"/>
    </source>
</evidence>
<feature type="region of interest" description="Disordered" evidence="10">
    <location>
        <begin position="838"/>
        <end position="926"/>
    </location>
</feature>
<feature type="binding site" evidence="9">
    <location>
        <position position="124"/>
    </location>
    <ligand>
        <name>ATP</name>
        <dbReference type="ChEBI" id="CHEBI:30616"/>
    </ligand>
</feature>
<feature type="compositionally biased region" description="Polar residues" evidence="10">
    <location>
        <begin position="300"/>
        <end position="322"/>
    </location>
</feature>
<dbReference type="PANTHER" id="PTHR43895">
    <property type="entry name" value="CALCIUM/CALMODULIN-DEPENDENT PROTEIN KINASE KINASE-RELATED"/>
    <property type="match status" value="1"/>
</dbReference>
<dbReference type="Gene3D" id="1.10.510.10">
    <property type="entry name" value="Transferase(Phosphotransferase) domain 1"/>
    <property type="match status" value="1"/>
</dbReference>
<dbReference type="EC" id="2.7.11.1" evidence="1"/>
<feature type="compositionally biased region" description="Acidic residues" evidence="10">
    <location>
        <begin position="1197"/>
        <end position="1206"/>
    </location>
</feature>
<keyword evidence="5" id="KW-0418">Kinase</keyword>
<dbReference type="GO" id="GO:0005524">
    <property type="term" value="F:ATP binding"/>
    <property type="evidence" value="ECO:0007669"/>
    <property type="project" value="UniProtKB-UniRule"/>
</dbReference>
<gene>
    <name evidence="12" type="ORF">SLS62_002157</name>
</gene>
<evidence type="ECO:0000256" key="2">
    <source>
        <dbReference type="ARBA" id="ARBA00022527"/>
    </source>
</evidence>
<dbReference type="GO" id="GO:0042149">
    <property type="term" value="P:cellular response to glucose starvation"/>
    <property type="evidence" value="ECO:0007669"/>
    <property type="project" value="UniProtKB-ARBA"/>
</dbReference>
<dbReference type="InterPro" id="IPR000719">
    <property type="entry name" value="Prot_kinase_dom"/>
</dbReference>
<feature type="compositionally biased region" description="Basic and acidic residues" evidence="10">
    <location>
        <begin position="332"/>
        <end position="343"/>
    </location>
</feature>
<keyword evidence="13" id="KW-1185">Reference proteome</keyword>
<evidence type="ECO:0000259" key="11">
    <source>
        <dbReference type="PROSITE" id="PS50011"/>
    </source>
</evidence>
<dbReference type="InterPro" id="IPR017441">
    <property type="entry name" value="Protein_kinase_ATP_BS"/>
</dbReference>
<evidence type="ECO:0000256" key="7">
    <source>
        <dbReference type="ARBA" id="ARBA00047899"/>
    </source>
</evidence>
<evidence type="ECO:0000313" key="13">
    <source>
        <dbReference type="Proteomes" id="UP001320420"/>
    </source>
</evidence>
<evidence type="ECO:0000256" key="10">
    <source>
        <dbReference type="SAM" id="MobiDB-lite"/>
    </source>
</evidence>
<comment type="catalytic activity">
    <reaction evidence="7">
        <text>L-threonyl-[protein] + ATP = O-phospho-L-threonyl-[protein] + ADP + H(+)</text>
        <dbReference type="Rhea" id="RHEA:46608"/>
        <dbReference type="Rhea" id="RHEA-COMP:11060"/>
        <dbReference type="Rhea" id="RHEA-COMP:11605"/>
        <dbReference type="ChEBI" id="CHEBI:15378"/>
        <dbReference type="ChEBI" id="CHEBI:30013"/>
        <dbReference type="ChEBI" id="CHEBI:30616"/>
        <dbReference type="ChEBI" id="CHEBI:61977"/>
        <dbReference type="ChEBI" id="CHEBI:456216"/>
        <dbReference type="EC" id="2.7.11.1"/>
    </reaction>
</comment>
<feature type="region of interest" description="Disordered" evidence="10">
    <location>
        <begin position="1"/>
        <end position="63"/>
    </location>
</feature>
<protein>
    <recommendedName>
        <fullName evidence="1">non-specific serine/threonine protein kinase</fullName>
        <ecNumber evidence="1">2.7.11.1</ecNumber>
    </recommendedName>
</protein>
<feature type="region of interest" description="Disordered" evidence="10">
    <location>
        <begin position="292"/>
        <end position="350"/>
    </location>
</feature>
<comment type="caution">
    <text evidence="12">The sequence shown here is derived from an EMBL/GenBank/DDBJ whole genome shotgun (WGS) entry which is preliminary data.</text>
</comment>
<sequence length="1254" mass="139556">MDPHYPHLTTDLPHTSLPGHRTSSSTPVSSPGLFSPSSNRATNHLPTHSASEASTPAPIATSPYLHPLQTHRVRETHKALVDLDYVTGRKIINQYEVIEELGRGMHGKVKLARNLETGENVAIKIIPRFSKKRRLGKVTASPQEKTKREIAILKKIRHPNIVALLEIIDDPELKKIYMVLEHVELGEIVWRKKGVPSVCAVERRKVEREMRGDPPDVDEELDHYKYLRLRDRRDAIRDMKRAKMQLQQVQRGPDNYWSLEHGAANEDDIGSQVAYSYGRDADEAFDLTARHTPVSPAGSRATSQAPSRTQSFRSASRASTPLPSEPDFASLDPEHNTEVERWSSSHLAPPPGLASSALEGTMYGAYTEDEAMSRGRSPSMADSIISHMSSVDFNAQPHDAFADDFSYVPCFTLDDARATFRDTVLGLEYLHYEGVVHRDIKPANLLWTRDHRVKISDFGVSYFGRPIREGEPDELVSESEARDFDNDLELAKTVGTPAFFAPELCYTDVEGKQPKISEQIDVWSLGVTLYCLIYARIPFMAEDEFQMFKKIATEEVYIPHRRLRPVDPQHSPSSTDFHKRVNREPYRDDSELAYEPVGELLRDLLQRMLVKDPEQRIKLRDIKRHAWVLQDIPDPMAWVDDTDPSNRTAGRKIEVDEREITRAVVPLTFLERARSVVKKAVDRVMHSRSDRTDASRRRATSSAASSAGDGLASASSASHFRDVRRKSIRPDDYFATVIRESDHPLSQSVTVSPQETPTETEDHQASQSQEPTPNEPTPMAAELRRRGSVFADEADSTGDWVGRPPSRTSLSSGRSIGFRHGRTRSITNAILALTPGFREQQSPQPQPQAQTTPVSPVPETPRRDDPMATLRKARDMRSVDDSSRSRSVDRGLFANQDKRAEAKVSLSTANAPGSVEPPKRPLSVRPPETTAVIHNEPPSPSPEFFFPKAIRPFQQRQLTADSNIYDRQLIAADSGQRSMTANRIFQMEAITPPPRVYNPSNPDSFARAQERMIRRQQREAEEPAKCQGTASPRHIVSPIQIPCPPSPYDELFADNHPPPSRANTAGTANSSSASLGAVMTPLTSPSEVTSPVCSNDLAGRHNDSQIFRSDPSLPALLSGASSVSADPEGEFLLRPGSVDRPSLIDTTDSLTPPALNKEPISGFPLDELEPETVLLGRPHSRLASSPRSSPHSSRDLGEDDASDSDEGLVMARPRKKGPPRQSSMGKTLKTPRRRDTQTSISSTDTAKKVLMHSK</sequence>
<evidence type="ECO:0000256" key="6">
    <source>
        <dbReference type="ARBA" id="ARBA00022840"/>
    </source>
</evidence>